<keyword evidence="6 7" id="KW-0472">Membrane</keyword>
<dbReference type="PANTHER" id="PTHR34582:SF7">
    <property type="entry name" value="UPF0702 TRANSMEMBRANE PROTEIN YDFS"/>
    <property type="match status" value="1"/>
</dbReference>
<feature type="transmembrane region" description="Helical" evidence="7">
    <location>
        <begin position="64"/>
        <end position="82"/>
    </location>
</feature>
<evidence type="ECO:0000259" key="9">
    <source>
        <dbReference type="Pfam" id="PF20730"/>
    </source>
</evidence>
<evidence type="ECO:0000259" key="8">
    <source>
        <dbReference type="Pfam" id="PF04239"/>
    </source>
</evidence>
<name>A0A1G6QGZ9_9BACL</name>
<evidence type="ECO:0000256" key="5">
    <source>
        <dbReference type="ARBA" id="ARBA00022989"/>
    </source>
</evidence>
<keyword evidence="3" id="KW-1003">Cell membrane</keyword>
<evidence type="ECO:0000256" key="6">
    <source>
        <dbReference type="ARBA" id="ARBA00023136"/>
    </source>
</evidence>
<evidence type="ECO:0000313" key="10">
    <source>
        <dbReference type="EMBL" id="SDC91431.1"/>
    </source>
</evidence>
<dbReference type="STRING" id="1236220.SAMN04488112_12159"/>
<evidence type="ECO:0000256" key="4">
    <source>
        <dbReference type="ARBA" id="ARBA00022692"/>
    </source>
</evidence>
<dbReference type="Pfam" id="PF20730">
    <property type="entry name" value="YetF_N"/>
    <property type="match status" value="1"/>
</dbReference>
<dbReference type="PANTHER" id="PTHR34582">
    <property type="entry name" value="UPF0702 TRANSMEMBRANE PROTEIN YCAP"/>
    <property type="match status" value="1"/>
</dbReference>
<dbReference type="InterPro" id="IPR007353">
    <property type="entry name" value="DUF421"/>
</dbReference>
<dbReference type="InterPro" id="IPR023090">
    <property type="entry name" value="UPF0702_alpha/beta_dom_sf"/>
</dbReference>
<evidence type="ECO:0000256" key="7">
    <source>
        <dbReference type="SAM" id="Phobius"/>
    </source>
</evidence>
<keyword evidence="5 7" id="KW-1133">Transmembrane helix</keyword>
<reference evidence="10 11" key="1">
    <citation type="submission" date="2016-10" db="EMBL/GenBank/DDBJ databases">
        <authorList>
            <person name="de Groot N.N."/>
        </authorList>
    </citation>
    <scope>NUCLEOTIDE SEQUENCE [LARGE SCALE GENOMIC DNA]</scope>
    <source>
        <strain evidence="10 11">DSM 45514</strain>
    </source>
</reference>
<accession>A0A1G6QGZ9</accession>
<dbReference type="Proteomes" id="UP000199387">
    <property type="component" value="Unassembled WGS sequence"/>
</dbReference>
<keyword evidence="11" id="KW-1185">Reference proteome</keyword>
<comment type="subcellular location">
    <subcellularLocation>
        <location evidence="1">Cell membrane</location>
        <topology evidence="1">Multi-pass membrane protein</topology>
    </subcellularLocation>
</comment>
<gene>
    <name evidence="10" type="ORF">SAMN04488112_12159</name>
</gene>
<dbReference type="EMBL" id="FMZA01000021">
    <property type="protein sequence ID" value="SDC91431.1"/>
    <property type="molecule type" value="Genomic_DNA"/>
</dbReference>
<organism evidence="10 11">
    <name type="scientific">Melghirimyces thermohalophilus</name>
    <dbReference type="NCBI Taxonomy" id="1236220"/>
    <lineage>
        <taxon>Bacteria</taxon>
        <taxon>Bacillati</taxon>
        <taxon>Bacillota</taxon>
        <taxon>Bacilli</taxon>
        <taxon>Bacillales</taxon>
        <taxon>Thermoactinomycetaceae</taxon>
        <taxon>Melghirimyces</taxon>
    </lineage>
</organism>
<dbReference type="OrthoDB" id="9778331at2"/>
<feature type="domain" description="YetF C-terminal" evidence="8">
    <location>
        <begin position="83"/>
        <end position="217"/>
    </location>
</feature>
<dbReference type="InterPro" id="IPR048454">
    <property type="entry name" value="YetF_N"/>
</dbReference>
<dbReference type="RefSeq" id="WP_091572480.1">
    <property type="nucleotide sequence ID" value="NZ_FMZA01000021.1"/>
</dbReference>
<evidence type="ECO:0000256" key="2">
    <source>
        <dbReference type="ARBA" id="ARBA00006448"/>
    </source>
</evidence>
<comment type="similarity">
    <text evidence="2">Belongs to the UPF0702 family.</text>
</comment>
<feature type="domain" description="YetF-like N-terminal transmembrane" evidence="9">
    <location>
        <begin position="6"/>
        <end position="52"/>
    </location>
</feature>
<evidence type="ECO:0000256" key="1">
    <source>
        <dbReference type="ARBA" id="ARBA00004651"/>
    </source>
</evidence>
<evidence type="ECO:0000313" key="11">
    <source>
        <dbReference type="Proteomes" id="UP000199387"/>
    </source>
</evidence>
<sequence length="230" mass="26088">MNTLFEVFYQTVFAFITILVLTRLLGKQQLSEMTYFEYINGITFGSIAANMATDLEPNQTWPHLFGLVLFGLLTLGMSYITLNSRRAQRWLEGDPVLVISNGKILENNLRKSRYTVGEVLNMLRTKNVFDVSKVQYAVLENDGAISVMLKPEHEPLTAQNFLNTSQSTPKLPMELVVEGQIIYDNLRKTGKTGKWLLQELRKKASVGSVNQVFYAALESDGTLYVDKYQD</sequence>
<proteinExistence type="inferred from homology"/>
<dbReference type="GO" id="GO:0005886">
    <property type="term" value="C:plasma membrane"/>
    <property type="evidence" value="ECO:0007669"/>
    <property type="project" value="UniProtKB-SubCell"/>
</dbReference>
<dbReference type="Pfam" id="PF04239">
    <property type="entry name" value="DUF421"/>
    <property type="match status" value="1"/>
</dbReference>
<evidence type="ECO:0000256" key="3">
    <source>
        <dbReference type="ARBA" id="ARBA00022475"/>
    </source>
</evidence>
<feature type="transmembrane region" description="Helical" evidence="7">
    <location>
        <begin position="7"/>
        <end position="26"/>
    </location>
</feature>
<protein>
    <submittedName>
        <fullName evidence="10">Uncharacterized membrane protein YcaP, DUF421 family</fullName>
    </submittedName>
</protein>
<keyword evidence="4 7" id="KW-0812">Transmembrane</keyword>
<dbReference type="Gene3D" id="3.30.240.20">
    <property type="entry name" value="bsu07140 like domains"/>
    <property type="match status" value="2"/>
</dbReference>
<dbReference type="AlphaFoldDB" id="A0A1G6QGZ9"/>